<feature type="binding site" evidence="10">
    <location>
        <position position="111"/>
    </location>
    <ligand>
        <name>5-methyltetrahydropteroyltri-L-glutamate</name>
        <dbReference type="ChEBI" id="CHEBI:58207"/>
    </ligand>
</feature>
<proteinExistence type="inferred from homology"/>
<evidence type="ECO:0000256" key="3">
    <source>
        <dbReference type="ARBA" id="ARBA00009553"/>
    </source>
</evidence>
<feature type="binding site" evidence="12">
    <location>
        <position position="729"/>
    </location>
    <ligand>
        <name>Zn(2+)</name>
        <dbReference type="ChEBI" id="CHEBI:29105"/>
        <label>1</label>
        <note>catalytic</note>
    </ligand>
</feature>
<evidence type="ECO:0000259" key="14">
    <source>
        <dbReference type="Pfam" id="PF01717"/>
    </source>
</evidence>
<dbReference type="PIRSF" id="PIRSF000382">
    <property type="entry name" value="MeTrfase_B12_ind"/>
    <property type="match status" value="1"/>
</dbReference>
<dbReference type="EC" id="2.1.1.14" evidence="10"/>
<evidence type="ECO:0000256" key="8">
    <source>
        <dbReference type="ARBA" id="ARBA00022833"/>
    </source>
</evidence>
<accession>A0A4R8LJM2</accession>
<dbReference type="AlphaFoldDB" id="A0A4R8LJM2"/>
<feature type="domain" description="Cobalamin-independent methionine synthase MetE N-terminal" evidence="15">
    <location>
        <begin position="5"/>
        <end position="309"/>
    </location>
</feature>
<evidence type="ECO:0000256" key="6">
    <source>
        <dbReference type="ARBA" id="ARBA00022679"/>
    </source>
</evidence>
<reference evidence="16 17" key="1">
    <citation type="submission" date="2019-03" db="EMBL/GenBank/DDBJ databases">
        <title>Genomic Encyclopedia of Type Strains, Phase IV (KMG-IV): sequencing the most valuable type-strain genomes for metagenomic binning, comparative biology and taxonomic classification.</title>
        <authorList>
            <person name="Goeker M."/>
        </authorList>
    </citation>
    <scope>NUCLEOTIDE SEQUENCE [LARGE SCALE GENOMIC DNA]</scope>
    <source>
        <strain evidence="16 17">DSM 17974</strain>
    </source>
</reference>
<feature type="binding site" evidence="10 11">
    <location>
        <begin position="434"/>
        <end position="436"/>
    </location>
    <ligand>
        <name>L-homocysteine</name>
        <dbReference type="ChEBI" id="CHEBI:58199"/>
    </ligand>
</feature>
<comment type="cofactor">
    <cofactor evidence="10">
        <name>Zn(2+)</name>
        <dbReference type="ChEBI" id="CHEBI:29105"/>
    </cofactor>
    <text evidence="10">Binds 1 zinc ion per subunit.</text>
</comment>
<keyword evidence="6 10" id="KW-0808">Transferase</keyword>
<dbReference type="EMBL" id="SORF01000010">
    <property type="protein sequence ID" value="TDY44011.1"/>
    <property type="molecule type" value="Genomic_DNA"/>
</dbReference>
<feature type="binding site" evidence="12">
    <location>
        <position position="668"/>
    </location>
    <ligand>
        <name>Zn(2+)</name>
        <dbReference type="ChEBI" id="CHEBI:29105"/>
        <label>1</label>
        <note>catalytic</note>
    </ligand>
</feature>
<feature type="active site" description="Proton donor" evidence="10 13">
    <location>
        <position position="697"/>
    </location>
</feature>
<evidence type="ECO:0000256" key="4">
    <source>
        <dbReference type="ARBA" id="ARBA00022603"/>
    </source>
</evidence>
<dbReference type="RefSeq" id="WP_134160150.1">
    <property type="nucleotide sequence ID" value="NZ_SORF01000010.1"/>
</dbReference>
<dbReference type="PANTHER" id="PTHR30519">
    <property type="entry name" value="5-METHYLTETRAHYDROPTEROYLTRIGLUTAMATE--HOMOCYSTEINE METHYLTRANSFERASE"/>
    <property type="match status" value="1"/>
</dbReference>
<feature type="binding site" evidence="10">
    <location>
        <position position="608"/>
    </location>
    <ligand>
        <name>5-methyltetrahydropteroyltri-L-glutamate</name>
        <dbReference type="ChEBI" id="CHEBI:58207"/>
    </ligand>
</feature>
<evidence type="ECO:0000256" key="12">
    <source>
        <dbReference type="PIRSR" id="PIRSR000382-2"/>
    </source>
</evidence>
<comment type="similarity">
    <text evidence="3 10">Belongs to the vitamin-B12 independent methionine synthase family.</text>
</comment>
<feature type="binding site" evidence="10">
    <location>
        <position position="644"/>
    </location>
    <ligand>
        <name>Zn(2+)</name>
        <dbReference type="ChEBI" id="CHEBI:29105"/>
        <note>catalytic</note>
    </ligand>
</feature>
<keyword evidence="4 10" id="KW-0489">Methyltransferase</keyword>
<comment type="catalytic activity">
    <reaction evidence="10">
        <text>5-methyltetrahydropteroyltri-L-glutamate + L-homocysteine = tetrahydropteroyltri-L-glutamate + L-methionine</text>
        <dbReference type="Rhea" id="RHEA:21196"/>
        <dbReference type="ChEBI" id="CHEBI:57844"/>
        <dbReference type="ChEBI" id="CHEBI:58140"/>
        <dbReference type="ChEBI" id="CHEBI:58199"/>
        <dbReference type="ChEBI" id="CHEBI:58207"/>
        <dbReference type="EC" id="2.1.1.14"/>
    </reaction>
</comment>
<feature type="binding site" evidence="10 11">
    <location>
        <position position="564"/>
    </location>
    <ligand>
        <name>5-methyltetrahydropteroyltri-L-glutamate</name>
        <dbReference type="ChEBI" id="CHEBI:58207"/>
    </ligand>
</feature>
<dbReference type="GO" id="GO:0003871">
    <property type="term" value="F:5-methyltetrahydropteroyltriglutamate-homocysteine S-methyltransferase activity"/>
    <property type="evidence" value="ECO:0007669"/>
    <property type="project" value="UniProtKB-UniRule"/>
</dbReference>
<dbReference type="Proteomes" id="UP000294581">
    <property type="component" value="Unassembled WGS sequence"/>
</dbReference>
<feature type="binding site" evidence="10">
    <location>
        <position position="729"/>
    </location>
    <ligand>
        <name>Zn(2+)</name>
        <dbReference type="ChEBI" id="CHEBI:29105"/>
        <note>catalytic</note>
    </ligand>
</feature>
<dbReference type="GO" id="GO:0008270">
    <property type="term" value="F:zinc ion binding"/>
    <property type="evidence" value="ECO:0007669"/>
    <property type="project" value="InterPro"/>
</dbReference>
<evidence type="ECO:0000256" key="7">
    <source>
        <dbReference type="ARBA" id="ARBA00022723"/>
    </source>
</evidence>
<feature type="binding site" evidence="10 11">
    <location>
        <begin position="518"/>
        <end position="519"/>
    </location>
    <ligand>
        <name>5-methyltetrahydropteroyltri-L-glutamate</name>
        <dbReference type="ChEBI" id="CHEBI:58207"/>
    </ligand>
</feature>
<name>A0A4R8LJM2_9BACL</name>
<gene>
    <name evidence="10" type="primary">metE</name>
    <name evidence="16" type="ORF">C7445_11056</name>
</gene>
<evidence type="ECO:0000256" key="5">
    <source>
        <dbReference type="ARBA" id="ARBA00022605"/>
    </source>
</evidence>
<comment type="caution">
    <text evidence="16">The sequence shown here is derived from an EMBL/GenBank/DDBJ whole genome shotgun (WGS) entry which is preliminary data.</text>
</comment>
<evidence type="ECO:0000256" key="9">
    <source>
        <dbReference type="ARBA" id="ARBA00023167"/>
    </source>
</evidence>
<feature type="binding site" evidence="10">
    <location>
        <begin position="16"/>
        <end position="19"/>
    </location>
    <ligand>
        <name>5-methyltetrahydropteroyltri-L-glutamate</name>
        <dbReference type="ChEBI" id="CHEBI:58207"/>
    </ligand>
</feature>
<dbReference type="Gene3D" id="3.20.20.210">
    <property type="match status" value="2"/>
</dbReference>
<dbReference type="OrthoDB" id="244285at2"/>
<feature type="binding site" evidence="10 11">
    <location>
        <position position="602"/>
    </location>
    <ligand>
        <name>L-homocysteine</name>
        <dbReference type="ChEBI" id="CHEBI:58199"/>
    </ligand>
</feature>
<feature type="binding site" evidence="11">
    <location>
        <position position="19"/>
    </location>
    <ligand>
        <name>5-methyltetrahydropteroyltri-L-glutamate</name>
        <dbReference type="ChEBI" id="CHEBI:58207"/>
    </ligand>
</feature>
<dbReference type="CDD" id="cd03311">
    <property type="entry name" value="CIMS_C_terminal_like"/>
    <property type="match status" value="1"/>
</dbReference>
<organism evidence="16 17">
    <name type="scientific">Alicyclobacillus sacchari</name>
    <dbReference type="NCBI Taxonomy" id="392010"/>
    <lineage>
        <taxon>Bacteria</taxon>
        <taxon>Bacillati</taxon>
        <taxon>Bacillota</taxon>
        <taxon>Bacilli</taxon>
        <taxon>Bacillales</taxon>
        <taxon>Alicyclobacillaceae</taxon>
        <taxon>Alicyclobacillus</taxon>
    </lineage>
</organism>
<feature type="binding site" evidence="10">
    <location>
        <position position="668"/>
    </location>
    <ligand>
        <name>Zn(2+)</name>
        <dbReference type="ChEBI" id="CHEBI:29105"/>
        <note>catalytic</note>
    </ligand>
</feature>
<evidence type="ECO:0000256" key="2">
    <source>
        <dbReference type="ARBA" id="ARBA00004681"/>
    </source>
</evidence>
<dbReference type="InterPro" id="IPR006276">
    <property type="entry name" value="Cobalamin-indep_Met_synthase"/>
</dbReference>
<comment type="function">
    <text evidence="1 10">Catalyzes the transfer of a methyl group from 5-methyltetrahydrofolate to homocysteine resulting in methionine formation.</text>
</comment>
<dbReference type="Pfam" id="PF08267">
    <property type="entry name" value="Meth_synt_1"/>
    <property type="match status" value="1"/>
</dbReference>
<keyword evidence="7 10" id="KW-0479">Metal-binding</keyword>
<dbReference type="UniPathway" id="UPA00051">
    <property type="reaction ID" value="UER00082"/>
</dbReference>
<evidence type="ECO:0000256" key="11">
    <source>
        <dbReference type="PIRSR" id="PIRSR000382-1"/>
    </source>
</evidence>
<evidence type="ECO:0000256" key="1">
    <source>
        <dbReference type="ARBA" id="ARBA00002777"/>
    </source>
</evidence>
<feature type="domain" description="Cobalamin-independent methionine synthase MetE C-terminal/archaeal" evidence="14">
    <location>
        <begin position="429"/>
        <end position="751"/>
    </location>
</feature>
<keyword evidence="5 10" id="KW-0028">Amino-acid biosynthesis</keyword>
<feature type="binding site" evidence="10">
    <location>
        <position position="487"/>
    </location>
    <ligand>
        <name>L-homocysteine</name>
        <dbReference type="ChEBI" id="CHEBI:58199"/>
    </ligand>
</feature>
<dbReference type="NCBIfam" id="TIGR01371">
    <property type="entry name" value="met_syn_B12ind"/>
    <property type="match status" value="1"/>
</dbReference>
<comment type="cofactor">
    <cofactor evidence="12">
        <name>Zn(2+)</name>
        <dbReference type="ChEBI" id="CHEBI:29105"/>
    </cofactor>
    <text evidence="12">Binds 2 Zn(2+) ions per subunit.</text>
</comment>
<feature type="binding site" evidence="10 11">
    <location>
        <position position="602"/>
    </location>
    <ligand>
        <name>L-methionine</name>
        <dbReference type="ChEBI" id="CHEBI:57844"/>
    </ligand>
</feature>
<feature type="binding site" evidence="12">
    <location>
        <position position="646"/>
    </location>
    <ligand>
        <name>Zn(2+)</name>
        <dbReference type="ChEBI" id="CHEBI:29105"/>
        <label>1</label>
        <note>catalytic</note>
    </ligand>
</feature>
<feature type="binding site" evidence="10 11">
    <location>
        <position position="487"/>
    </location>
    <ligand>
        <name>L-methionine</name>
        <dbReference type="ChEBI" id="CHEBI:57844"/>
    </ligand>
</feature>
<evidence type="ECO:0000256" key="10">
    <source>
        <dbReference type="HAMAP-Rule" id="MF_00172"/>
    </source>
</evidence>
<dbReference type="FunFam" id="3.20.20.210:FF:000003">
    <property type="entry name" value="5-methyltetrahydropteroyltriglutamate--homocysteine methyltransferase"/>
    <property type="match status" value="1"/>
</dbReference>
<protein>
    <recommendedName>
        <fullName evidence="10">5-methyltetrahydropteroyltriglutamate--homocysteine methyltransferase</fullName>
        <ecNumber evidence="10">2.1.1.14</ecNumber>
    </recommendedName>
    <alternativeName>
        <fullName evidence="10">Cobalamin-independent methionine synthase</fullName>
    </alternativeName>
    <alternativeName>
        <fullName evidence="10">Methionine synthase, vitamin-B12 independent isozyme</fullName>
    </alternativeName>
</protein>
<dbReference type="CDD" id="cd03312">
    <property type="entry name" value="CIMS_N_terminal_like"/>
    <property type="match status" value="1"/>
</dbReference>
<feature type="binding site" evidence="10">
    <location>
        <position position="646"/>
    </location>
    <ligand>
        <name>Zn(2+)</name>
        <dbReference type="ChEBI" id="CHEBI:29105"/>
        <note>catalytic</note>
    </ligand>
</feature>
<dbReference type="Pfam" id="PF01717">
    <property type="entry name" value="Meth_synt_2"/>
    <property type="match status" value="1"/>
</dbReference>
<evidence type="ECO:0000259" key="15">
    <source>
        <dbReference type="Pfam" id="PF08267"/>
    </source>
</evidence>
<comment type="pathway">
    <text evidence="2 10">Amino-acid biosynthesis; L-methionine biosynthesis via de novo pathway; L-methionine from L-homocysteine (MetE route): step 1/1.</text>
</comment>
<feature type="binding site" evidence="11">
    <location>
        <position position="116"/>
    </location>
    <ligand>
        <name>5-methyltetrahydropteroyltri-L-glutamate</name>
        <dbReference type="ChEBI" id="CHEBI:58207"/>
    </ligand>
</feature>
<dbReference type="SUPFAM" id="SSF51726">
    <property type="entry name" value="UROD/MetE-like"/>
    <property type="match status" value="2"/>
</dbReference>
<sequence>MAIAATLGFPRMGPRRELKRALESFWQGKSTEAELLTAAADIKRLRWQLQREAGIDWIPSNDFSLYDHVLDMAVLFDAVPDRFRGMPEGSLVQYFAMARGTDGTSALEMTKWFDTNYHYLVPEFSAQQNFSMRVNKPLAEYLEARQLGIETVPVLLGPISFLRLGKVREQSIEPLSLLPRLLPAYIELLTALHEAGSQWVQIDEPCLVLDLTDAERTSLREAYENIAAQSVPKIMLATYFGSIADNLETALALPVQGLHVDLVRAPHQLDDLSRHGWPQDWRLSVGVIDGRNVWRADMSEALAQVERAVSIAGLGQVHVAPSCSLLHAPWDVELESDMQPEVKSWLAFAVQKLSELCVLKRGVNDGKDAISNHLAANRDARASRKASRRLHNPDVAKRLAQLESLPLARAAAFAERKSKQQEHLQLPSFPTTTIGSFPQTQHVRDMRAKWRKGQMSDAEYELFLQSEIRRWIAIQEELGLDVLVHGEFERTDMVEYFGEKLDGFLFTRHGWVQSYGSRCVKPPIIVGDVARPNPMTVSWTSYAQSLTTRPVKGMLTGPVTILQWSFVRDDLPRDEVCRQIALAIRDEVLDLEAAGIRVIQIDEPALREGLPLRRAEWDSYLDWAVRCFHIAASGVQDETQIHTHMCYAEFHDIMPAIQAMDADVISIETSRSHMELLQAFEAFHYTNDIGPGVYDIHSPRVPTVDEMAGLLRKAATVIHPAQLWVNPDCGLKTRGEAETLAALRAMVTAARQLRHEPVTCSTSIS</sequence>
<feature type="binding site" evidence="12">
    <location>
        <position position="644"/>
    </location>
    <ligand>
        <name>Zn(2+)</name>
        <dbReference type="ChEBI" id="CHEBI:29105"/>
        <label>1</label>
        <note>catalytic</note>
    </ligand>
</feature>
<dbReference type="FunFam" id="3.20.20.210:FF:000002">
    <property type="entry name" value="5-methyltetrahydropteroyltriglutamate--homocysteine methyltransferase"/>
    <property type="match status" value="1"/>
</dbReference>
<evidence type="ECO:0000313" key="16">
    <source>
        <dbReference type="EMBL" id="TDY44011.1"/>
    </source>
</evidence>
<evidence type="ECO:0000313" key="17">
    <source>
        <dbReference type="Proteomes" id="UP000294581"/>
    </source>
</evidence>
<evidence type="ECO:0000256" key="13">
    <source>
        <dbReference type="PIRSR" id="PIRSR000382-3"/>
    </source>
</evidence>
<keyword evidence="10" id="KW-0677">Repeat</keyword>
<dbReference type="HAMAP" id="MF_00172">
    <property type="entry name" value="Meth_synth"/>
    <property type="match status" value="1"/>
</dbReference>
<dbReference type="GO" id="GO:0032259">
    <property type="term" value="P:methylation"/>
    <property type="evidence" value="ECO:0007669"/>
    <property type="project" value="UniProtKB-KW"/>
</dbReference>
<keyword evidence="8 10" id="KW-0862">Zinc</keyword>
<keyword evidence="9 10" id="KW-0486">Methionine biosynthesis</keyword>
<dbReference type="InterPro" id="IPR002629">
    <property type="entry name" value="Met_Synth_C/arc"/>
</dbReference>
<dbReference type="NCBIfam" id="NF003556">
    <property type="entry name" value="PRK05222.1"/>
    <property type="match status" value="1"/>
</dbReference>
<dbReference type="InterPro" id="IPR038071">
    <property type="entry name" value="UROD/MetE-like_sf"/>
</dbReference>
<keyword evidence="17" id="KW-1185">Reference proteome</keyword>
<feature type="binding site" evidence="10 11">
    <location>
        <begin position="434"/>
        <end position="436"/>
    </location>
    <ligand>
        <name>L-methionine</name>
        <dbReference type="ChEBI" id="CHEBI:57844"/>
    </ligand>
</feature>
<dbReference type="GO" id="GO:0071265">
    <property type="term" value="P:L-methionine biosynthetic process"/>
    <property type="evidence" value="ECO:0007669"/>
    <property type="project" value="UniProtKB-ARBA"/>
</dbReference>
<dbReference type="InterPro" id="IPR013215">
    <property type="entry name" value="Cbl-indep_Met_Synth_N"/>
</dbReference>